<proteinExistence type="predicted"/>
<dbReference type="Proteomes" id="UP000198908">
    <property type="component" value="Unassembled WGS sequence"/>
</dbReference>
<dbReference type="AlphaFoldDB" id="A0A1G6PML8"/>
<protein>
    <submittedName>
        <fullName evidence="1">PGDYG protein</fullName>
    </submittedName>
</protein>
<organism evidence="1 2">
    <name type="scientific">Paraburkholderia lycopersici</name>
    <dbReference type="NCBI Taxonomy" id="416944"/>
    <lineage>
        <taxon>Bacteria</taxon>
        <taxon>Pseudomonadati</taxon>
        <taxon>Pseudomonadota</taxon>
        <taxon>Betaproteobacteria</taxon>
        <taxon>Burkholderiales</taxon>
        <taxon>Burkholderiaceae</taxon>
        <taxon>Paraburkholderia</taxon>
    </lineage>
</organism>
<sequence length="139" mass="15082">MKPDLSCDANARRYSKRQDTLLVEIASASGVLATLEGDIAYAPGDALVTGPAGDRWPVGREHFDTAYIAVPPTIQGQSGHYRRRANVVWAKQMTDEFEVTLGARGVLRGKAGDWLVQYAPADQSIVAESIFAKTYVALD</sequence>
<dbReference type="Pfam" id="PF14083">
    <property type="entry name" value="PGDYG"/>
    <property type="match status" value="1"/>
</dbReference>
<keyword evidence="2" id="KW-1185">Reference proteome</keyword>
<dbReference type="InterPro" id="IPR025688">
    <property type="entry name" value="PGDYG_prot"/>
</dbReference>
<dbReference type="EMBL" id="FMYQ01000010">
    <property type="protein sequence ID" value="SDC81308.1"/>
    <property type="molecule type" value="Genomic_DNA"/>
</dbReference>
<evidence type="ECO:0000313" key="2">
    <source>
        <dbReference type="Proteomes" id="UP000198908"/>
    </source>
</evidence>
<dbReference type="RefSeq" id="WP_091997263.1">
    <property type="nucleotide sequence ID" value="NZ_FMYQ01000010.1"/>
</dbReference>
<accession>A0A1G6PML8</accession>
<dbReference type="OrthoDB" id="8967783at2"/>
<dbReference type="STRING" id="416944.SAMN05421548_110202"/>
<name>A0A1G6PML8_9BURK</name>
<gene>
    <name evidence="1" type="ORF">SAMN05421548_110202</name>
</gene>
<evidence type="ECO:0000313" key="1">
    <source>
        <dbReference type="EMBL" id="SDC81308.1"/>
    </source>
</evidence>
<reference evidence="2" key="1">
    <citation type="submission" date="2016-09" db="EMBL/GenBank/DDBJ databases">
        <authorList>
            <person name="Varghese N."/>
            <person name="Submissions S."/>
        </authorList>
    </citation>
    <scope>NUCLEOTIDE SEQUENCE [LARGE SCALE GENOMIC DNA]</scope>
    <source>
        <strain evidence="2">TNe-862</strain>
    </source>
</reference>